<protein>
    <recommendedName>
        <fullName evidence="3">Sortilin N-terminal domain-containing protein</fullName>
    </recommendedName>
</protein>
<keyword evidence="2" id="KW-1185">Reference proteome</keyword>
<name>A0A0C2M8X3_THEKT</name>
<evidence type="ECO:0008006" key="3">
    <source>
        <dbReference type="Google" id="ProtNLM"/>
    </source>
</evidence>
<evidence type="ECO:0000313" key="2">
    <source>
        <dbReference type="Proteomes" id="UP000031668"/>
    </source>
</evidence>
<evidence type="ECO:0000313" key="1">
    <source>
        <dbReference type="EMBL" id="KII60764.1"/>
    </source>
</evidence>
<proteinExistence type="predicted"/>
<comment type="caution">
    <text evidence="1">The sequence shown here is derived from an EMBL/GenBank/DDBJ whole genome shotgun (WGS) entry which is preliminary data.</text>
</comment>
<dbReference type="AlphaFoldDB" id="A0A0C2M8X3"/>
<accession>A0A0C2M8X3</accession>
<organism evidence="1 2">
    <name type="scientific">Thelohanellus kitauei</name>
    <name type="common">Myxosporean</name>
    <dbReference type="NCBI Taxonomy" id="669202"/>
    <lineage>
        <taxon>Eukaryota</taxon>
        <taxon>Metazoa</taxon>
        <taxon>Cnidaria</taxon>
        <taxon>Myxozoa</taxon>
        <taxon>Myxosporea</taxon>
        <taxon>Bivalvulida</taxon>
        <taxon>Platysporina</taxon>
        <taxon>Myxobolidae</taxon>
        <taxon>Thelohanellus</taxon>
    </lineage>
</organism>
<dbReference type="EMBL" id="JWZT01005447">
    <property type="protein sequence ID" value="KII60764.1"/>
    <property type="molecule type" value="Genomic_DNA"/>
</dbReference>
<dbReference type="Proteomes" id="UP000031668">
    <property type="component" value="Unassembled WGS sequence"/>
</dbReference>
<gene>
    <name evidence="1" type="ORF">RF11_02829</name>
</gene>
<reference evidence="1 2" key="1">
    <citation type="journal article" date="2014" name="Genome Biol. Evol.">
        <title>The genome of the myxosporean Thelohanellus kitauei shows adaptations to nutrient acquisition within its fish host.</title>
        <authorList>
            <person name="Yang Y."/>
            <person name="Xiong J."/>
            <person name="Zhou Z."/>
            <person name="Huo F."/>
            <person name="Miao W."/>
            <person name="Ran C."/>
            <person name="Liu Y."/>
            <person name="Zhang J."/>
            <person name="Feng J."/>
            <person name="Wang M."/>
            <person name="Wang M."/>
            <person name="Wang L."/>
            <person name="Yao B."/>
        </authorList>
    </citation>
    <scope>NUCLEOTIDE SEQUENCE [LARGE SCALE GENOMIC DNA]</scope>
    <source>
        <strain evidence="1">Wuqing</strain>
    </source>
</reference>
<sequence length="101" mass="11565">MNMKNTKALESFFYVSNDFGLTFSKFETIIDGNPVFVTDIHSIKNYAFCFSEINSSFFYFGSDLKILHYLTFIGNSQIHAHTTFSNIVVKFVTSNDKSVSF</sequence>